<evidence type="ECO:0000256" key="2">
    <source>
        <dbReference type="ARBA" id="ARBA00022475"/>
    </source>
</evidence>
<accession>A0ABS6W642</accession>
<dbReference type="PANTHER" id="PTHR43124:SF3">
    <property type="entry name" value="CHLORAMPHENICOL EFFLUX PUMP RV0191"/>
    <property type="match status" value="1"/>
</dbReference>
<evidence type="ECO:0000256" key="1">
    <source>
        <dbReference type="ARBA" id="ARBA00004651"/>
    </source>
</evidence>
<dbReference type="PROSITE" id="PS50850">
    <property type="entry name" value="MFS"/>
    <property type="match status" value="1"/>
</dbReference>
<feature type="domain" description="Major facilitator superfamily (MFS) profile" evidence="7">
    <location>
        <begin position="5"/>
        <end position="377"/>
    </location>
</feature>
<evidence type="ECO:0000256" key="5">
    <source>
        <dbReference type="ARBA" id="ARBA00023136"/>
    </source>
</evidence>
<protein>
    <submittedName>
        <fullName evidence="8">MFS transporter</fullName>
    </submittedName>
</protein>
<keyword evidence="5 6" id="KW-0472">Membrane</keyword>
<dbReference type="InterPro" id="IPR011701">
    <property type="entry name" value="MFS"/>
</dbReference>
<feature type="transmembrane region" description="Helical" evidence="6">
    <location>
        <begin position="355"/>
        <end position="376"/>
    </location>
</feature>
<evidence type="ECO:0000313" key="9">
    <source>
        <dbReference type="Proteomes" id="UP000812844"/>
    </source>
</evidence>
<dbReference type="InterPro" id="IPR050189">
    <property type="entry name" value="MFS_Efflux_Transporters"/>
</dbReference>
<feature type="transmembrane region" description="Helical" evidence="6">
    <location>
        <begin position="324"/>
        <end position="349"/>
    </location>
</feature>
<comment type="caution">
    <text evidence="8">The sequence shown here is derived from an EMBL/GenBank/DDBJ whole genome shotgun (WGS) entry which is preliminary data.</text>
</comment>
<dbReference type="Proteomes" id="UP000812844">
    <property type="component" value="Unassembled WGS sequence"/>
</dbReference>
<gene>
    <name evidence="8" type="ORF">KIH73_00695</name>
</gene>
<keyword evidence="9" id="KW-1185">Reference proteome</keyword>
<evidence type="ECO:0000256" key="4">
    <source>
        <dbReference type="ARBA" id="ARBA00022989"/>
    </source>
</evidence>
<feature type="transmembrane region" description="Helical" evidence="6">
    <location>
        <begin position="291"/>
        <end position="312"/>
    </location>
</feature>
<sequence length="390" mass="39443">MPNIRILILTLGVFSIISTEMGVTGILPVIADAYDVSVSTAGLLVSLFALAITVAGPTLPPACSGMRRKPVMAFVLAAFTAGNVVAAFAPNFAVLLAARVVPAFLQPVYTSLAFTEAAGSVRPEEAPKASAGVMMGVSAGMVLGVPVVTALVDATSLSVGFLFFALVNGASLAALLIVLPRGERGRAVGYGDQLRNLARLDSWRAILAVVALNGGVFAVFSYLSDYLGTVAGMAAMPISGVLLAYGLANLVGNGVGGQGLTRRPRRFVLVVPALTIAVFALLAVFGRSPAAAAGLLVVAGVLAGCVGVINQYWINDAMPQAPEFANGVFLAATNLGTTIGTSLNAAVIASIGVSGIMAGGVALLVPALALFAWRVAPAGARGRLRPASGR</sequence>
<keyword evidence="2" id="KW-1003">Cell membrane</keyword>
<feature type="transmembrane region" description="Helical" evidence="6">
    <location>
        <begin position="230"/>
        <end position="255"/>
    </location>
</feature>
<proteinExistence type="predicted"/>
<dbReference type="CDD" id="cd17324">
    <property type="entry name" value="MFS_NepI_like"/>
    <property type="match status" value="1"/>
</dbReference>
<keyword evidence="3 6" id="KW-0812">Transmembrane</keyword>
<dbReference type="EMBL" id="JAHBBD010000001">
    <property type="protein sequence ID" value="MBW3081912.1"/>
    <property type="molecule type" value="Genomic_DNA"/>
</dbReference>
<feature type="transmembrane region" description="Helical" evidence="6">
    <location>
        <begin position="267"/>
        <end position="285"/>
    </location>
</feature>
<organism evidence="8 9">
    <name type="scientific">Bifidobacterium phasiani</name>
    <dbReference type="NCBI Taxonomy" id="2834431"/>
    <lineage>
        <taxon>Bacteria</taxon>
        <taxon>Bacillati</taxon>
        <taxon>Actinomycetota</taxon>
        <taxon>Actinomycetes</taxon>
        <taxon>Bifidobacteriales</taxon>
        <taxon>Bifidobacteriaceae</taxon>
        <taxon>Bifidobacterium</taxon>
    </lineage>
</organism>
<feature type="transmembrane region" description="Helical" evidence="6">
    <location>
        <begin position="158"/>
        <end position="179"/>
    </location>
</feature>
<comment type="subcellular location">
    <subcellularLocation>
        <location evidence="1">Cell membrane</location>
        <topology evidence="1">Multi-pass membrane protein</topology>
    </subcellularLocation>
</comment>
<keyword evidence="4 6" id="KW-1133">Transmembrane helix</keyword>
<dbReference type="InterPro" id="IPR020846">
    <property type="entry name" value="MFS_dom"/>
</dbReference>
<dbReference type="Pfam" id="PF07690">
    <property type="entry name" value="MFS_1"/>
    <property type="match status" value="1"/>
</dbReference>
<dbReference type="PANTHER" id="PTHR43124">
    <property type="entry name" value="PURINE EFFLUX PUMP PBUE"/>
    <property type="match status" value="1"/>
</dbReference>
<reference evidence="8 9" key="1">
    <citation type="submission" date="2021-05" db="EMBL/GenBank/DDBJ databases">
        <title>Phylogenetic classification of ten novel species belonging to the genus Bifidobacterium comprising B. colchicus sp. nov., B. abeli sp. nov., B. bicoloris sp. nov., B. guerezis sp. nov., B. rosaliae sp. nov., B. santillanensis sp. nov., B. argentati sp. nov., B. amazzoni sp. nov., B. pluviali sp. nov., and B. pinnaculum sp. nov.</title>
        <authorList>
            <person name="Lugli G.A."/>
            <person name="Ruiz Garcia L."/>
            <person name="Margolles A."/>
            <person name="Ventura M."/>
        </authorList>
    </citation>
    <scope>NUCLEOTIDE SEQUENCE [LARGE SCALE GENOMIC DNA]</scope>
    <source>
        <strain evidence="8 9">6T3</strain>
    </source>
</reference>
<evidence type="ECO:0000256" key="3">
    <source>
        <dbReference type="ARBA" id="ARBA00022692"/>
    </source>
</evidence>
<evidence type="ECO:0000313" key="8">
    <source>
        <dbReference type="EMBL" id="MBW3081912.1"/>
    </source>
</evidence>
<evidence type="ECO:0000259" key="7">
    <source>
        <dbReference type="PROSITE" id="PS50850"/>
    </source>
</evidence>
<name>A0ABS6W642_9BIFI</name>
<feature type="transmembrane region" description="Helical" evidence="6">
    <location>
        <begin position="71"/>
        <end position="98"/>
    </location>
</feature>
<dbReference type="RefSeq" id="WP_219079592.1">
    <property type="nucleotide sequence ID" value="NZ_JAHBBD010000001.1"/>
</dbReference>
<feature type="transmembrane region" description="Helical" evidence="6">
    <location>
        <begin position="38"/>
        <end position="59"/>
    </location>
</feature>
<evidence type="ECO:0000256" key="6">
    <source>
        <dbReference type="SAM" id="Phobius"/>
    </source>
</evidence>
<feature type="transmembrane region" description="Helical" evidence="6">
    <location>
        <begin position="205"/>
        <end position="224"/>
    </location>
</feature>